<keyword evidence="4 5" id="KW-0472">Membrane</keyword>
<keyword evidence="3 5" id="KW-1133">Transmembrane helix</keyword>
<reference evidence="6 7" key="1">
    <citation type="submission" date="2007-06" db="EMBL/GenBank/DDBJ databases">
        <authorList>
            <person name="Shimkets L."/>
            <person name="Ferriera S."/>
            <person name="Johnson J."/>
            <person name="Kravitz S."/>
            <person name="Beeson K."/>
            <person name="Sutton G."/>
            <person name="Rogers Y.-H."/>
            <person name="Friedman R."/>
            <person name="Frazier M."/>
            <person name="Venter J.C."/>
        </authorList>
    </citation>
    <scope>NUCLEOTIDE SEQUENCE [LARGE SCALE GENOMIC DNA]</scope>
    <source>
        <strain evidence="6 7">SIR-1</strain>
    </source>
</reference>
<dbReference type="Proteomes" id="UP000005801">
    <property type="component" value="Unassembled WGS sequence"/>
</dbReference>
<sequence length="145" mass="16256">MPPSPESFAAPVSVTVAYLLYWYYLLLGLQRGTKYRLQREYGARGEPFDRYFGGDREMLAADRAVINTQEQMVPFLVALWLCAVFAHPWLAGGLGLGYLALRVNYPRLLGPKIGGLQPKRVYVVTVPCYLIIVTMLVSALIGVWT</sequence>
<dbReference type="GO" id="GO:0016020">
    <property type="term" value="C:membrane"/>
    <property type="evidence" value="ECO:0007669"/>
    <property type="project" value="UniProtKB-SubCell"/>
</dbReference>
<organism evidence="6 7">
    <name type="scientific">Plesiocystis pacifica SIR-1</name>
    <dbReference type="NCBI Taxonomy" id="391625"/>
    <lineage>
        <taxon>Bacteria</taxon>
        <taxon>Pseudomonadati</taxon>
        <taxon>Myxococcota</taxon>
        <taxon>Polyangia</taxon>
        <taxon>Nannocystales</taxon>
        <taxon>Nannocystaceae</taxon>
        <taxon>Plesiocystis</taxon>
    </lineage>
</organism>
<dbReference type="RefSeq" id="WP_006971971.1">
    <property type="nucleotide sequence ID" value="NZ_ABCS01000025.1"/>
</dbReference>
<evidence type="ECO:0000256" key="2">
    <source>
        <dbReference type="ARBA" id="ARBA00022692"/>
    </source>
</evidence>
<protein>
    <recommendedName>
        <fullName evidence="8">MAPEG family protein</fullName>
    </recommendedName>
</protein>
<keyword evidence="7" id="KW-1185">Reference proteome</keyword>
<comment type="subcellular location">
    <subcellularLocation>
        <location evidence="1">Membrane</location>
    </subcellularLocation>
</comment>
<keyword evidence="2 5" id="KW-0812">Transmembrane</keyword>
<name>A6G5H2_9BACT</name>
<gene>
    <name evidence="6" type="ORF">PPSIR1_03563</name>
</gene>
<feature type="transmembrane region" description="Helical" evidence="5">
    <location>
        <begin position="12"/>
        <end position="29"/>
    </location>
</feature>
<evidence type="ECO:0000256" key="4">
    <source>
        <dbReference type="ARBA" id="ARBA00023136"/>
    </source>
</evidence>
<feature type="transmembrane region" description="Helical" evidence="5">
    <location>
        <begin position="73"/>
        <end position="101"/>
    </location>
</feature>
<comment type="caution">
    <text evidence="6">The sequence shown here is derived from an EMBL/GenBank/DDBJ whole genome shotgun (WGS) entry which is preliminary data.</text>
</comment>
<dbReference type="SUPFAM" id="SSF161084">
    <property type="entry name" value="MAPEG domain-like"/>
    <property type="match status" value="1"/>
</dbReference>
<dbReference type="InterPro" id="IPR023352">
    <property type="entry name" value="MAPEG-like_dom_sf"/>
</dbReference>
<evidence type="ECO:0000256" key="1">
    <source>
        <dbReference type="ARBA" id="ARBA00004370"/>
    </source>
</evidence>
<dbReference type="EMBL" id="ABCS01000025">
    <property type="protein sequence ID" value="EDM78915.1"/>
    <property type="molecule type" value="Genomic_DNA"/>
</dbReference>
<evidence type="ECO:0000256" key="3">
    <source>
        <dbReference type="ARBA" id="ARBA00022989"/>
    </source>
</evidence>
<dbReference type="OrthoDB" id="464934at2"/>
<dbReference type="Pfam" id="PF01124">
    <property type="entry name" value="MAPEG"/>
    <property type="match status" value="1"/>
</dbReference>
<evidence type="ECO:0000256" key="5">
    <source>
        <dbReference type="SAM" id="Phobius"/>
    </source>
</evidence>
<evidence type="ECO:0000313" key="7">
    <source>
        <dbReference type="Proteomes" id="UP000005801"/>
    </source>
</evidence>
<feature type="transmembrane region" description="Helical" evidence="5">
    <location>
        <begin position="121"/>
        <end position="144"/>
    </location>
</feature>
<accession>A6G5H2</accession>
<proteinExistence type="predicted"/>
<dbReference type="Gene3D" id="1.20.120.550">
    <property type="entry name" value="Membrane associated eicosanoid/glutathione metabolism-like domain"/>
    <property type="match status" value="1"/>
</dbReference>
<dbReference type="AlphaFoldDB" id="A6G5H2"/>
<evidence type="ECO:0000313" key="6">
    <source>
        <dbReference type="EMBL" id="EDM78915.1"/>
    </source>
</evidence>
<dbReference type="InterPro" id="IPR001129">
    <property type="entry name" value="Membr-assoc_MAPEG"/>
</dbReference>
<evidence type="ECO:0008006" key="8">
    <source>
        <dbReference type="Google" id="ProtNLM"/>
    </source>
</evidence>